<evidence type="ECO:0000256" key="5">
    <source>
        <dbReference type="ARBA" id="ARBA00023242"/>
    </source>
</evidence>
<feature type="compositionally biased region" description="Basic residues" evidence="6">
    <location>
        <begin position="520"/>
        <end position="529"/>
    </location>
</feature>
<keyword evidence="5" id="KW-0539">Nucleus</keyword>
<dbReference type="GO" id="GO:0000122">
    <property type="term" value="P:negative regulation of transcription by RNA polymerase II"/>
    <property type="evidence" value="ECO:0007669"/>
    <property type="project" value="InterPro"/>
</dbReference>
<protein>
    <submittedName>
        <fullName evidence="7">Uncharacterized protein</fullName>
    </submittedName>
</protein>
<dbReference type="EMBL" id="CAJNOR010000052">
    <property type="protein sequence ID" value="CAF0774758.1"/>
    <property type="molecule type" value="Genomic_DNA"/>
</dbReference>
<sequence length="666" mass="73759">MISNNGLKRKSSLLALDNSNVTTVPHPNPTSTLTKRFRGIAYDGKINQNEHRMSLLATKVKSEHDSKKMTICNGESKNTYRRLDESEMSPSMLAEYRRLQHELQCQEALLILMQKLKTNQRLVSQINNNNNNGIKQRSTPAIPSTATKLNQQIPITDGKTPLTATKQQANNSNRSTPTKPPHPNQYTVNRSNNNAQISQQSSKNSLSAPQATRQSNNTNNNSTLPAAATRISSTVPTSATKNSSVISNSSSSSKSISTNGIIHWNELVSLKFEIIAALKTTLARSYHLIKQEYYILEITCLSIYHNRVYFSIGNGFAAEQHLLNAKLALRKQLEQTLLQIPTPKPSTCDLTFIPGVNGWSEFLAYLGLEQAINTYSDIVIRRAPPDISMSLPYACAQCGTDWTVTWHEMSSTSDTNSDEKILCDRCSKTSQKKLLKQDHSNRLRQAFIKALQQEKELDAKFQHQSPPSTTSTTSNSNSSTAIKQSSSSSSSTSLSHQHSKHGHHQSSKHLNKPQSTKTSSNHHHHHHHNNNSTSNNNHHQHSHSHHHHSGKSHSSSSKGHSTNLANIPALTPSHAETLASTLAALQSPEQMEFFQKHFLSNMLPYAVANQAAALAAKSTHQQQQQAALAALPAMAASLMRQPNPAQYLLDMIPQAAKQQHHHHHSK</sequence>
<reference evidence="7" key="1">
    <citation type="submission" date="2021-02" db="EMBL/GenBank/DDBJ databases">
        <authorList>
            <person name="Nowell W R."/>
        </authorList>
    </citation>
    <scope>NUCLEOTIDE SEQUENCE</scope>
</reference>
<accession>A0A813QZH2</accession>
<evidence type="ECO:0000313" key="8">
    <source>
        <dbReference type="Proteomes" id="UP000663828"/>
    </source>
</evidence>
<feature type="compositionally biased region" description="Low complexity" evidence="6">
    <location>
        <begin position="241"/>
        <end position="256"/>
    </location>
</feature>
<proteinExistence type="predicted"/>
<feature type="compositionally biased region" description="Low complexity" evidence="6">
    <location>
        <begin position="189"/>
        <end position="205"/>
    </location>
</feature>
<organism evidence="7 8">
    <name type="scientific">Adineta ricciae</name>
    <name type="common">Rotifer</name>
    <dbReference type="NCBI Taxonomy" id="249248"/>
    <lineage>
        <taxon>Eukaryota</taxon>
        <taxon>Metazoa</taxon>
        <taxon>Spiralia</taxon>
        <taxon>Gnathifera</taxon>
        <taxon>Rotifera</taxon>
        <taxon>Eurotatoria</taxon>
        <taxon>Bdelloidea</taxon>
        <taxon>Adinetida</taxon>
        <taxon>Adinetidae</taxon>
        <taxon>Adineta</taxon>
    </lineage>
</organism>
<comment type="caution">
    <text evidence="7">The sequence shown here is derived from an EMBL/GenBank/DDBJ whole genome shotgun (WGS) entry which is preliminary data.</text>
</comment>
<feature type="compositionally biased region" description="Low complexity" evidence="6">
    <location>
        <begin position="552"/>
        <end position="563"/>
    </location>
</feature>
<keyword evidence="8" id="KW-1185">Reference proteome</keyword>
<feature type="compositionally biased region" description="Polar residues" evidence="6">
    <location>
        <begin position="163"/>
        <end position="177"/>
    </location>
</feature>
<feature type="region of interest" description="Disordered" evidence="6">
    <location>
        <begin position="458"/>
        <end position="567"/>
    </location>
</feature>
<keyword evidence="3" id="KW-0175">Coiled coil</keyword>
<feature type="compositionally biased region" description="Basic residues" evidence="6">
    <location>
        <begin position="538"/>
        <end position="551"/>
    </location>
</feature>
<evidence type="ECO:0000256" key="2">
    <source>
        <dbReference type="ARBA" id="ARBA00023015"/>
    </source>
</evidence>
<keyword evidence="4" id="KW-0804">Transcription</keyword>
<evidence type="ECO:0000256" key="1">
    <source>
        <dbReference type="ARBA" id="ARBA00004123"/>
    </source>
</evidence>
<evidence type="ECO:0000256" key="3">
    <source>
        <dbReference type="ARBA" id="ARBA00023054"/>
    </source>
</evidence>
<dbReference type="InterPro" id="IPR040386">
    <property type="entry name" value="P66"/>
</dbReference>
<dbReference type="PANTHER" id="PTHR13455">
    <property type="entry name" value="TRANSCRIPTIONAL REPRESSOR P66-RELATED"/>
    <property type="match status" value="1"/>
</dbReference>
<name>A0A813QZH2_ADIRI</name>
<gene>
    <name evidence="7" type="ORF">XAT740_LOCUS1644</name>
</gene>
<feature type="region of interest" description="Disordered" evidence="6">
    <location>
        <begin position="163"/>
        <end position="256"/>
    </location>
</feature>
<comment type="subcellular location">
    <subcellularLocation>
        <location evidence="1">Nucleus</location>
    </subcellularLocation>
</comment>
<feature type="compositionally biased region" description="Low complexity" evidence="6">
    <location>
        <begin position="465"/>
        <end position="496"/>
    </location>
</feature>
<dbReference type="GO" id="GO:0016581">
    <property type="term" value="C:NuRD complex"/>
    <property type="evidence" value="ECO:0007669"/>
    <property type="project" value="TreeGrafter"/>
</dbReference>
<keyword evidence="2" id="KW-0805">Transcription regulation</keyword>
<evidence type="ECO:0000256" key="4">
    <source>
        <dbReference type="ARBA" id="ARBA00023163"/>
    </source>
</evidence>
<dbReference type="Proteomes" id="UP000663828">
    <property type="component" value="Unassembled WGS sequence"/>
</dbReference>
<evidence type="ECO:0000256" key="6">
    <source>
        <dbReference type="SAM" id="MobiDB-lite"/>
    </source>
</evidence>
<feature type="compositionally biased region" description="Basic residues" evidence="6">
    <location>
        <begin position="497"/>
        <end position="511"/>
    </location>
</feature>
<dbReference type="PANTHER" id="PTHR13455:SF7">
    <property type="entry name" value="SIMJANG, ISOFORM E"/>
    <property type="match status" value="1"/>
</dbReference>
<feature type="compositionally biased region" description="Polar residues" evidence="6">
    <location>
        <begin position="230"/>
        <end position="240"/>
    </location>
</feature>
<evidence type="ECO:0000313" key="7">
    <source>
        <dbReference type="EMBL" id="CAF0774758.1"/>
    </source>
</evidence>
<dbReference type="AlphaFoldDB" id="A0A813QZH2"/>